<feature type="domain" description="DUF58" evidence="1">
    <location>
        <begin position="56"/>
        <end position="271"/>
    </location>
</feature>
<dbReference type="InterPro" id="IPR002881">
    <property type="entry name" value="DUF58"/>
</dbReference>
<dbReference type="PANTHER" id="PTHR33608">
    <property type="entry name" value="BLL2464 PROTEIN"/>
    <property type="match status" value="1"/>
</dbReference>
<dbReference type="Gene3D" id="3.40.50.410">
    <property type="entry name" value="von Willebrand factor, type A domain"/>
    <property type="match status" value="1"/>
</dbReference>
<sequence length="305" mass="35569">MIFRQRHPEPPTDDRTPTEILKRIRKIQLRTSHRVDELLVGSWHSAFKGRGIEFEEVRPYQVGDDVRAIDWNVTARANAPFVKLFREERELAVMMLVDVSRSIDFGTQHQSKRDLAIEVAATLAMSAIKNNDRVGLTMFTDQIEKHVPPRKGSRHVLRLIRELLYHTPQGTRTDPVALLDHVNHTNHRRSVIFWLGDFAIQDPDRRVEKAMRVFGRKHDVVPVVLMDQREQTMPNVGLVRLCDNETGSETTIDTSSGRVRRHFEQLASRRSEQRDKLFARLKWKPLVVHTGEDISKPLHRYFDQR</sequence>
<dbReference type="Pfam" id="PF01882">
    <property type="entry name" value="DUF58"/>
    <property type="match status" value="1"/>
</dbReference>
<dbReference type="InterPro" id="IPR036465">
    <property type="entry name" value="vWFA_dom_sf"/>
</dbReference>
<keyword evidence="3" id="KW-1185">Reference proteome</keyword>
<organism evidence="2 3">
    <name type="scientific">Neorhodopirellula lusitana</name>
    <dbReference type="NCBI Taxonomy" id="445327"/>
    <lineage>
        <taxon>Bacteria</taxon>
        <taxon>Pseudomonadati</taxon>
        <taxon>Planctomycetota</taxon>
        <taxon>Planctomycetia</taxon>
        <taxon>Pirellulales</taxon>
        <taxon>Pirellulaceae</taxon>
        <taxon>Neorhodopirellula</taxon>
    </lineage>
</organism>
<evidence type="ECO:0000259" key="1">
    <source>
        <dbReference type="Pfam" id="PF01882"/>
    </source>
</evidence>
<comment type="caution">
    <text evidence="2">The sequence shown here is derived from an EMBL/GenBank/DDBJ whole genome shotgun (WGS) entry which is preliminary data.</text>
</comment>
<dbReference type="PANTHER" id="PTHR33608:SF6">
    <property type="entry name" value="BLL2464 PROTEIN"/>
    <property type="match status" value="1"/>
</dbReference>
<proteinExistence type="predicted"/>
<dbReference type="SUPFAM" id="SSF53300">
    <property type="entry name" value="vWA-like"/>
    <property type="match status" value="1"/>
</dbReference>
<dbReference type="CDD" id="cd00198">
    <property type="entry name" value="vWFA"/>
    <property type="match status" value="1"/>
</dbReference>
<gene>
    <name evidence="2" type="ORF">SAMN06265222_10345</name>
</gene>
<protein>
    <recommendedName>
        <fullName evidence="1">DUF58 domain-containing protein</fullName>
    </recommendedName>
</protein>
<dbReference type="EMBL" id="FXUG01000003">
    <property type="protein sequence ID" value="SMP50146.1"/>
    <property type="molecule type" value="Genomic_DNA"/>
</dbReference>
<reference evidence="2 3" key="1">
    <citation type="submission" date="2017-05" db="EMBL/GenBank/DDBJ databases">
        <authorList>
            <person name="Varghese N."/>
            <person name="Submissions S."/>
        </authorList>
    </citation>
    <scope>NUCLEOTIDE SEQUENCE [LARGE SCALE GENOMIC DNA]</scope>
    <source>
        <strain evidence="2 3">DSM 25457</strain>
    </source>
</reference>
<evidence type="ECO:0000313" key="3">
    <source>
        <dbReference type="Proteomes" id="UP001158067"/>
    </source>
</evidence>
<dbReference type="RefSeq" id="WP_283431857.1">
    <property type="nucleotide sequence ID" value="NZ_FXUG01000003.1"/>
</dbReference>
<evidence type="ECO:0000313" key="2">
    <source>
        <dbReference type="EMBL" id="SMP50146.1"/>
    </source>
</evidence>
<dbReference type="Proteomes" id="UP001158067">
    <property type="component" value="Unassembled WGS sequence"/>
</dbReference>
<accession>A0ABY1PWG9</accession>
<name>A0ABY1PWG9_9BACT</name>